<dbReference type="Pfam" id="PF02687">
    <property type="entry name" value="FtsX"/>
    <property type="match status" value="1"/>
</dbReference>
<evidence type="ECO:0000256" key="2">
    <source>
        <dbReference type="ARBA" id="ARBA00022475"/>
    </source>
</evidence>
<evidence type="ECO:0000256" key="3">
    <source>
        <dbReference type="ARBA" id="ARBA00022692"/>
    </source>
</evidence>
<keyword evidence="3 7" id="KW-0812">Transmembrane</keyword>
<dbReference type="GO" id="GO:0022857">
    <property type="term" value="F:transmembrane transporter activity"/>
    <property type="evidence" value="ECO:0007669"/>
    <property type="project" value="TreeGrafter"/>
</dbReference>
<comment type="subcellular location">
    <subcellularLocation>
        <location evidence="1">Cell membrane</location>
        <topology evidence="1">Multi-pass membrane protein</topology>
    </subcellularLocation>
</comment>
<accession>A0A2M8KF66</accession>
<dbReference type="Proteomes" id="UP000231450">
    <property type="component" value="Unassembled WGS sequence"/>
</dbReference>
<dbReference type="InterPro" id="IPR050250">
    <property type="entry name" value="Macrolide_Exporter_MacB"/>
</dbReference>
<dbReference type="EMBL" id="PFDW01000006">
    <property type="protein sequence ID" value="PJE58523.1"/>
    <property type="molecule type" value="Genomic_DNA"/>
</dbReference>
<dbReference type="AlphaFoldDB" id="A0A2M8KF66"/>
<dbReference type="InterPro" id="IPR025857">
    <property type="entry name" value="MacB_PCD"/>
</dbReference>
<name>A0A2M8KF66_9BACT</name>
<feature type="transmembrane region" description="Helical" evidence="7">
    <location>
        <begin position="327"/>
        <end position="360"/>
    </location>
</feature>
<evidence type="ECO:0000259" key="8">
    <source>
        <dbReference type="Pfam" id="PF02687"/>
    </source>
</evidence>
<feature type="domain" description="MacB-like periplasmic core" evidence="9">
    <location>
        <begin position="22"/>
        <end position="245"/>
    </location>
</feature>
<keyword evidence="4 7" id="KW-1133">Transmembrane helix</keyword>
<feature type="transmembrane region" description="Helical" evidence="7">
    <location>
        <begin position="21"/>
        <end position="41"/>
    </location>
</feature>
<gene>
    <name evidence="10" type="ORF">COU81_00245</name>
</gene>
<dbReference type="PANTHER" id="PTHR30572">
    <property type="entry name" value="MEMBRANE COMPONENT OF TRANSPORTER-RELATED"/>
    <property type="match status" value="1"/>
</dbReference>
<dbReference type="InterPro" id="IPR003838">
    <property type="entry name" value="ABC3_permease_C"/>
</dbReference>
<dbReference type="PANTHER" id="PTHR30572:SF4">
    <property type="entry name" value="ABC TRANSPORTER PERMEASE YTRF"/>
    <property type="match status" value="1"/>
</dbReference>
<reference evidence="11" key="1">
    <citation type="submission" date="2017-09" db="EMBL/GenBank/DDBJ databases">
        <title>Depth-based differentiation of microbial function through sediment-hosted aquifers and enrichment of novel symbionts in the deep terrestrial subsurface.</title>
        <authorList>
            <person name="Probst A.J."/>
            <person name="Ladd B."/>
            <person name="Jarett J.K."/>
            <person name="Geller-Mcgrath D.E."/>
            <person name="Sieber C.M.K."/>
            <person name="Emerson J.B."/>
            <person name="Anantharaman K."/>
            <person name="Thomas B.C."/>
            <person name="Malmstrom R."/>
            <person name="Stieglmeier M."/>
            <person name="Klingl A."/>
            <person name="Woyke T."/>
            <person name="Ryan C.M."/>
            <person name="Banfield J.F."/>
        </authorList>
    </citation>
    <scope>NUCLEOTIDE SEQUENCE [LARGE SCALE GENOMIC DNA]</scope>
</reference>
<evidence type="ECO:0000259" key="9">
    <source>
        <dbReference type="Pfam" id="PF12704"/>
    </source>
</evidence>
<sequence>MNLLNTFKTAIGALIANKKRAGLTILGIIIGIAAVIIIISVSQGAQSIILNQVKALGAKTILVEPGREPKGPSDASEILSNSLKLADYEVLLQKNNNPYIDNATAFVMSSAHILYQNKEERASLAGVMPSYQAINNFYPVEGRFITDDESKTGANVIVLGDTIKNDIFGLSNAIGETVRIKNKRFRIIGVMDRKGAAVGGLDYDKQVFVPIKTAQDMLGIKHVNIIMLTATETEYIQTAADDIKRILRQRHGIINPDNDDFHVITQEDIANTLSLITSVLTILLGSVAAISLIVGGIGIMNIMLVSVAERTQEIGLRKSVGATNKNILLQFLLEAIILTLLGGIIGIIIGISFSAFIAFIMNQLDYSWDLIIPIYSLFLSSGVASFIGLVFGIYPAKAASKLNPIDALRYE</sequence>
<evidence type="ECO:0000256" key="1">
    <source>
        <dbReference type="ARBA" id="ARBA00004651"/>
    </source>
</evidence>
<protein>
    <submittedName>
        <fullName evidence="10">Multidrug ABC transporter substrate-binding protein</fullName>
    </submittedName>
</protein>
<evidence type="ECO:0000256" key="5">
    <source>
        <dbReference type="ARBA" id="ARBA00023136"/>
    </source>
</evidence>
<comment type="similarity">
    <text evidence="6">Belongs to the ABC-4 integral membrane protein family.</text>
</comment>
<evidence type="ECO:0000313" key="10">
    <source>
        <dbReference type="EMBL" id="PJE58523.1"/>
    </source>
</evidence>
<dbReference type="Pfam" id="PF12704">
    <property type="entry name" value="MacB_PCD"/>
    <property type="match status" value="1"/>
</dbReference>
<evidence type="ECO:0000313" key="11">
    <source>
        <dbReference type="Proteomes" id="UP000231450"/>
    </source>
</evidence>
<proteinExistence type="inferred from homology"/>
<comment type="caution">
    <text evidence="10">The sequence shown here is derived from an EMBL/GenBank/DDBJ whole genome shotgun (WGS) entry which is preliminary data.</text>
</comment>
<evidence type="ECO:0000256" key="7">
    <source>
        <dbReference type="SAM" id="Phobius"/>
    </source>
</evidence>
<feature type="transmembrane region" description="Helical" evidence="7">
    <location>
        <begin position="372"/>
        <end position="394"/>
    </location>
</feature>
<dbReference type="GO" id="GO:0005886">
    <property type="term" value="C:plasma membrane"/>
    <property type="evidence" value="ECO:0007669"/>
    <property type="project" value="UniProtKB-SubCell"/>
</dbReference>
<organism evidence="10 11">
    <name type="scientific">Candidatus Portnoybacteria bacterium CG10_big_fil_rev_8_21_14_0_10_36_7</name>
    <dbReference type="NCBI Taxonomy" id="1974812"/>
    <lineage>
        <taxon>Bacteria</taxon>
        <taxon>Candidatus Portnoyibacteriota</taxon>
    </lineage>
</organism>
<evidence type="ECO:0000256" key="4">
    <source>
        <dbReference type="ARBA" id="ARBA00022989"/>
    </source>
</evidence>
<feature type="transmembrane region" description="Helical" evidence="7">
    <location>
        <begin position="279"/>
        <end position="306"/>
    </location>
</feature>
<evidence type="ECO:0000256" key="6">
    <source>
        <dbReference type="ARBA" id="ARBA00038076"/>
    </source>
</evidence>
<keyword evidence="5 7" id="KW-0472">Membrane</keyword>
<keyword evidence="2" id="KW-1003">Cell membrane</keyword>
<feature type="domain" description="ABC3 transporter permease C-terminal" evidence="8">
    <location>
        <begin position="286"/>
        <end position="404"/>
    </location>
</feature>